<organism evidence="2 3">
    <name type="scientific">Acanthosepion pharaonis</name>
    <name type="common">Pharaoh cuttlefish</name>
    <name type="synonym">Sepia pharaonis</name>
    <dbReference type="NCBI Taxonomy" id="158019"/>
    <lineage>
        <taxon>Eukaryota</taxon>
        <taxon>Metazoa</taxon>
        <taxon>Spiralia</taxon>
        <taxon>Lophotrochozoa</taxon>
        <taxon>Mollusca</taxon>
        <taxon>Cephalopoda</taxon>
        <taxon>Coleoidea</taxon>
        <taxon>Decapodiformes</taxon>
        <taxon>Sepiida</taxon>
        <taxon>Sepiina</taxon>
        <taxon>Sepiidae</taxon>
        <taxon>Acanthosepion</taxon>
    </lineage>
</organism>
<dbReference type="Proteomes" id="UP000597762">
    <property type="component" value="Unassembled WGS sequence"/>
</dbReference>
<comment type="caution">
    <text evidence="2">The sequence shown here is derived from an EMBL/GenBank/DDBJ whole genome shotgun (WGS) entry which is preliminary data.</text>
</comment>
<protein>
    <submittedName>
        <fullName evidence="2">Uncharacterized protein</fullName>
    </submittedName>
</protein>
<keyword evidence="3" id="KW-1185">Reference proteome</keyword>
<dbReference type="PANTHER" id="PTHR46114:SF1">
    <property type="entry name" value="ZAD DOMAIN-CONTAINING PROTEIN"/>
    <property type="match status" value="1"/>
</dbReference>
<evidence type="ECO:0000313" key="2">
    <source>
        <dbReference type="EMBL" id="CAE1301269.1"/>
    </source>
</evidence>
<evidence type="ECO:0000256" key="1">
    <source>
        <dbReference type="SAM" id="Phobius"/>
    </source>
</evidence>
<feature type="transmembrane region" description="Helical" evidence="1">
    <location>
        <begin position="232"/>
        <end position="261"/>
    </location>
</feature>
<gene>
    <name evidence="2" type="ORF">SPHA_54319</name>
</gene>
<dbReference type="PANTHER" id="PTHR46114">
    <property type="entry name" value="APPLE DOMAIN-CONTAINING PROTEIN"/>
    <property type="match status" value="1"/>
</dbReference>
<evidence type="ECO:0000313" key="3">
    <source>
        <dbReference type="Proteomes" id="UP000597762"/>
    </source>
</evidence>
<accession>A0A812DHL4</accession>
<keyword evidence="1" id="KW-0472">Membrane</keyword>
<reference evidence="2" key="1">
    <citation type="submission" date="2021-01" db="EMBL/GenBank/DDBJ databases">
        <authorList>
            <person name="Li R."/>
            <person name="Bekaert M."/>
        </authorList>
    </citation>
    <scope>NUCLEOTIDE SEQUENCE</scope>
    <source>
        <strain evidence="2">Farmed</strain>
    </source>
</reference>
<proteinExistence type="predicted"/>
<sequence>MTVVAGDDTYMPEDDGQPVPLIQAELNDNTRPGPFKGVCSAAGFTSQRETYSYPLVEPNETPLPSLHIKLGLMKNVGKAIEREGSWVAFPQEEVIRISKASILDGSQIREPMKDLILDEAELSAWQSLMSVVTNFLGNLQSAEYVKEIEELVKIFRQLGARICGGGVRVDISLSWNCIFISFHLPSSWSAFIVFLSSKINFFFFFQISALNYIFGFVFSTSVLFHYFLCRFFFHFIFASNVFSFFLSFFLSFFISFFLSFLSRSIE</sequence>
<feature type="transmembrane region" description="Helical" evidence="1">
    <location>
        <begin position="173"/>
        <end position="195"/>
    </location>
</feature>
<keyword evidence="1" id="KW-1133">Transmembrane helix</keyword>
<feature type="transmembrane region" description="Helical" evidence="1">
    <location>
        <begin position="202"/>
        <end position="226"/>
    </location>
</feature>
<name>A0A812DHL4_ACAPH</name>
<dbReference type="AlphaFoldDB" id="A0A812DHL4"/>
<dbReference type="OrthoDB" id="6147016at2759"/>
<keyword evidence="1" id="KW-0812">Transmembrane</keyword>
<dbReference type="EMBL" id="CAHIKZ030003526">
    <property type="protein sequence ID" value="CAE1301269.1"/>
    <property type="molecule type" value="Genomic_DNA"/>
</dbReference>